<gene>
    <name evidence="4" type="ORF">AOZ06_24170</name>
</gene>
<evidence type="ECO:0000256" key="1">
    <source>
        <dbReference type="PROSITE-ProRule" id="PRU00169"/>
    </source>
</evidence>
<evidence type="ECO:0000313" key="4">
    <source>
        <dbReference type="EMBL" id="ALG09585.1"/>
    </source>
</evidence>
<dbReference type="KEGG" id="kphy:AOZ06_24170"/>
<dbReference type="RefSeq" id="WP_054291489.1">
    <property type="nucleotide sequence ID" value="NZ_CP012752.1"/>
</dbReference>
<keyword evidence="5" id="KW-1185">Reference proteome</keyword>
<name>A0A0N9I454_9PSEU</name>
<dbReference type="EMBL" id="CP012752">
    <property type="protein sequence ID" value="ALG09585.1"/>
    <property type="molecule type" value="Genomic_DNA"/>
</dbReference>
<organism evidence="4 5">
    <name type="scientific">Kibdelosporangium phytohabitans</name>
    <dbReference type="NCBI Taxonomy" id="860235"/>
    <lineage>
        <taxon>Bacteria</taxon>
        <taxon>Bacillati</taxon>
        <taxon>Actinomycetota</taxon>
        <taxon>Actinomycetes</taxon>
        <taxon>Pseudonocardiales</taxon>
        <taxon>Pseudonocardiaceae</taxon>
        <taxon>Kibdelosporangium</taxon>
    </lineage>
</organism>
<dbReference type="GO" id="GO:0000160">
    <property type="term" value="P:phosphorelay signal transduction system"/>
    <property type="evidence" value="ECO:0007669"/>
    <property type="project" value="InterPro"/>
</dbReference>
<dbReference type="STRING" id="860235.AOZ06_24170"/>
<feature type="region of interest" description="Disordered" evidence="2">
    <location>
        <begin position="46"/>
        <end position="70"/>
    </location>
</feature>
<accession>A0A0N9I454</accession>
<protein>
    <recommendedName>
        <fullName evidence="3">Response regulatory domain-containing protein</fullName>
    </recommendedName>
</protein>
<dbReference type="Proteomes" id="UP000063699">
    <property type="component" value="Chromosome"/>
</dbReference>
<dbReference type="Gene3D" id="3.40.50.2300">
    <property type="match status" value="1"/>
</dbReference>
<dbReference type="PROSITE" id="PS50110">
    <property type="entry name" value="RESPONSE_REGULATORY"/>
    <property type="match status" value="1"/>
</dbReference>
<evidence type="ECO:0000259" key="3">
    <source>
        <dbReference type="PROSITE" id="PS50110"/>
    </source>
</evidence>
<proteinExistence type="predicted"/>
<comment type="caution">
    <text evidence="1">Lacks conserved residue(s) required for the propagation of feature annotation.</text>
</comment>
<feature type="domain" description="Response regulatory" evidence="3">
    <location>
        <begin position="1"/>
        <end position="42"/>
    </location>
</feature>
<dbReference type="InterPro" id="IPR011006">
    <property type="entry name" value="CheY-like_superfamily"/>
</dbReference>
<sequence length="70" mass="7143">MIVLTTFDLDECVYASLAAGATGFLLKDTTAGRILAAVRTIAAGGRAARAADHPTGGRPVGARRGDREDG</sequence>
<evidence type="ECO:0000313" key="5">
    <source>
        <dbReference type="Proteomes" id="UP000063699"/>
    </source>
</evidence>
<reference evidence="4 5" key="1">
    <citation type="submission" date="2015-07" db="EMBL/GenBank/DDBJ databases">
        <title>Genome sequencing of Kibdelosporangium phytohabitans.</title>
        <authorList>
            <person name="Qin S."/>
            <person name="Xing K."/>
        </authorList>
    </citation>
    <scope>NUCLEOTIDE SEQUENCE [LARGE SCALE GENOMIC DNA]</scope>
    <source>
        <strain evidence="4 5">KLBMP1111</strain>
    </source>
</reference>
<dbReference type="AlphaFoldDB" id="A0A0N9I454"/>
<evidence type="ECO:0000256" key="2">
    <source>
        <dbReference type="SAM" id="MobiDB-lite"/>
    </source>
</evidence>
<dbReference type="SUPFAM" id="SSF52172">
    <property type="entry name" value="CheY-like"/>
    <property type="match status" value="1"/>
</dbReference>
<dbReference type="InterPro" id="IPR001789">
    <property type="entry name" value="Sig_transdc_resp-reg_receiver"/>
</dbReference>